<proteinExistence type="predicted"/>
<organism evidence="2 4">
    <name type="scientific">Phytophthora infestans</name>
    <name type="common">Potato late blight agent</name>
    <name type="synonym">Botrytis infestans</name>
    <dbReference type="NCBI Taxonomy" id="4787"/>
    <lineage>
        <taxon>Eukaryota</taxon>
        <taxon>Sar</taxon>
        <taxon>Stramenopiles</taxon>
        <taxon>Oomycota</taxon>
        <taxon>Peronosporomycetes</taxon>
        <taxon>Peronosporales</taxon>
        <taxon>Peronosporaceae</taxon>
        <taxon>Phytophthora</taxon>
    </lineage>
</organism>
<comment type="caution">
    <text evidence="2">The sequence shown here is derived from an EMBL/GenBank/DDBJ whole genome shotgun (WGS) entry which is preliminary data.</text>
</comment>
<reference evidence="2" key="1">
    <citation type="submission" date="2020-04" db="EMBL/GenBank/DDBJ databases">
        <title>Hybrid Assembly of Korean Phytophthora infestans isolates.</title>
        <authorList>
            <person name="Prokchorchik M."/>
            <person name="Lee Y."/>
            <person name="Seo J."/>
            <person name="Cho J.-H."/>
            <person name="Park Y.-E."/>
            <person name="Jang D.-C."/>
            <person name="Im J.-S."/>
            <person name="Choi J.-G."/>
            <person name="Park H.-J."/>
            <person name="Lee G.-B."/>
            <person name="Lee Y.-G."/>
            <person name="Hong S.-Y."/>
            <person name="Cho K."/>
            <person name="Sohn K.H."/>
        </authorList>
    </citation>
    <scope>NUCLEOTIDE SEQUENCE</scope>
    <source>
        <strain evidence="2">KR_1_A1</strain>
        <strain evidence="3">KR_2_A2</strain>
    </source>
</reference>
<feature type="transmembrane region" description="Helical" evidence="1">
    <location>
        <begin position="25"/>
        <end position="49"/>
    </location>
</feature>
<protein>
    <submittedName>
        <fullName evidence="2">Uncharacterized protein</fullName>
    </submittedName>
</protein>
<gene>
    <name evidence="2" type="ORF">GN244_ATG01538</name>
    <name evidence="3" type="ORF">GN958_ATG17899</name>
</gene>
<keyword evidence="4" id="KW-1185">Reference proteome</keyword>
<accession>A0A833TFX5</accession>
<dbReference type="EMBL" id="WSZM01000032">
    <property type="protein sequence ID" value="KAF4046035.1"/>
    <property type="molecule type" value="Genomic_DNA"/>
</dbReference>
<evidence type="ECO:0000313" key="2">
    <source>
        <dbReference type="EMBL" id="KAF4046035.1"/>
    </source>
</evidence>
<dbReference type="EMBL" id="JAACNO010002478">
    <property type="protein sequence ID" value="KAF4132909.1"/>
    <property type="molecule type" value="Genomic_DNA"/>
</dbReference>
<evidence type="ECO:0000313" key="4">
    <source>
        <dbReference type="Proteomes" id="UP000602510"/>
    </source>
</evidence>
<dbReference type="AlphaFoldDB" id="A0A833TFX5"/>
<name>A0A833TFX5_PHYIN</name>
<dbReference type="Proteomes" id="UP000704712">
    <property type="component" value="Unassembled WGS sequence"/>
</dbReference>
<evidence type="ECO:0000313" key="3">
    <source>
        <dbReference type="EMBL" id="KAF4132909.1"/>
    </source>
</evidence>
<sequence>MHVFSASSEDSAFDSGWDPASFSKAYSSGASLTAADWHFFALIVALLVLARRCRVLWGSEISE</sequence>
<dbReference type="Proteomes" id="UP000602510">
    <property type="component" value="Unassembled WGS sequence"/>
</dbReference>
<keyword evidence="1" id="KW-0472">Membrane</keyword>
<keyword evidence="1" id="KW-0812">Transmembrane</keyword>
<keyword evidence="1" id="KW-1133">Transmembrane helix</keyword>
<evidence type="ECO:0000256" key="1">
    <source>
        <dbReference type="SAM" id="Phobius"/>
    </source>
</evidence>